<dbReference type="CTD" id="188461"/>
<dbReference type="GeneID" id="188461"/>
<dbReference type="HOGENOM" id="CLU_055887_1_0_1"/>
<evidence type="ECO:0000259" key="6">
    <source>
        <dbReference type="PROSITE" id="PS50262"/>
    </source>
</evidence>
<dbReference type="STRING" id="6239.T13A10.7.1"/>
<dbReference type="PROSITE" id="PS50262">
    <property type="entry name" value="G_PROTEIN_RECEP_F1_2"/>
    <property type="match status" value="1"/>
</dbReference>
<dbReference type="OrthoDB" id="5848887at2759"/>
<keyword evidence="8" id="KW-1185">Reference proteome</keyword>
<feature type="transmembrane region" description="Helical" evidence="5">
    <location>
        <begin position="177"/>
        <end position="199"/>
    </location>
</feature>
<dbReference type="WormBase" id="T13A10.7">
    <property type="protein sequence ID" value="CE53050"/>
    <property type="gene ID" value="WBGene00005741"/>
    <property type="gene designation" value="srv-30"/>
</dbReference>
<name>Q22445_CAEEL</name>
<keyword evidence="3 5" id="KW-1133">Transmembrane helix</keyword>
<dbReference type="InterPro" id="IPR017452">
    <property type="entry name" value="GPCR_Rhodpsn_7TM"/>
</dbReference>
<feature type="transmembrane region" description="Helical" evidence="5">
    <location>
        <begin position="6"/>
        <end position="31"/>
    </location>
</feature>
<dbReference type="UCSC" id="T13A10.7">
    <property type="organism name" value="c. elegans"/>
</dbReference>
<dbReference type="FunCoup" id="Q22445">
    <property type="interactions" value="7"/>
</dbReference>
<feature type="transmembrane region" description="Helical" evidence="5">
    <location>
        <begin position="130"/>
        <end position="150"/>
    </location>
</feature>
<feature type="transmembrane region" description="Helical" evidence="5">
    <location>
        <begin position="43"/>
        <end position="64"/>
    </location>
</feature>
<feature type="transmembrane region" description="Helical" evidence="5">
    <location>
        <begin position="259"/>
        <end position="280"/>
    </location>
</feature>
<feature type="domain" description="G-protein coupled receptors family 1 profile" evidence="6">
    <location>
        <begin position="22"/>
        <end position="276"/>
    </location>
</feature>
<evidence type="ECO:0000256" key="2">
    <source>
        <dbReference type="ARBA" id="ARBA00022692"/>
    </source>
</evidence>
<dbReference type="SMR" id="Q22445"/>
<dbReference type="InParanoid" id="Q22445"/>
<evidence type="ECO:0000313" key="9">
    <source>
        <dbReference type="WormBase" id="T13A10.7"/>
    </source>
</evidence>
<dbReference type="EMBL" id="BX284604">
    <property type="protein sequence ID" value="CCD72060.2"/>
    <property type="molecule type" value="Genomic_DNA"/>
</dbReference>
<dbReference type="Proteomes" id="UP000001940">
    <property type="component" value="Chromosome IV"/>
</dbReference>
<dbReference type="Pfam" id="PF10323">
    <property type="entry name" value="7TM_GPCR_Srv"/>
    <property type="match status" value="1"/>
</dbReference>
<gene>
    <name evidence="7 9" type="primary">srv-30</name>
    <name evidence="7" type="ORF">CELE_T13A10.7</name>
    <name evidence="9" type="ORF">T13A10.7</name>
</gene>
<evidence type="ECO:0000256" key="4">
    <source>
        <dbReference type="ARBA" id="ARBA00023136"/>
    </source>
</evidence>
<dbReference type="PhylomeDB" id="Q22445"/>
<evidence type="ECO:0000313" key="7">
    <source>
        <dbReference type="EMBL" id="CCD72060.2"/>
    </source>
</evidence>
<dbReference type="InterPro" id="IPR019426">
    <property type="entry name" value="7TM_GPCR_serpentine_rcpt_Srv"/>
</dbReference>
<dbReference type="eggNOG" id="ENOG502THDE">
    <property type="taxonomic scope" value="Eukaryota"/>
</dbReference>
<dbReference type="GO" id="GO:0016020">
    <property type="term" value="C:membrane"/>
    <property type="evidence" value="ECO:0000318"/>
    <property type="project" value="GO_Central"/>
</dbReference>
<dbReference type="SUPFAM" id="SSF81321">
    <property type="entry name" value="Family A G protein-coupled receptor-like"/>
    <property type="match status" value="1"/>
</dbReference>
<keyword evidence="2 5" id="KW-0812">Transmembrane</keyword>
<dbReference type="FunFam" id="1.20.1070.10:FF:000430">
    <property type="entry name" value="Serpentine Receptor, class V"/>
    <property type="match status" value="1"/>
</dbReference>
<feature type="transmembrane region" description="Helical" evidence="5">
    <location>
        <begin position="219"/>
        <end position="239"/>
    </location>
</feature>
<evidence type="ECO:0000256" key="5">
    <source>
        <dbReference type="SAM" id="Phobius"/>
    </source>
</evidence>
<evidence type="ECO:0000256" key="1">
    <source>
        <dbReference type="ARBA" id="ARBA00004370"/>
    </source>
</evidence>
<dbReference type="Gene3D" id="1.20.1070.10">
    <property type="entry name" value="Rhodopsin 7-helix transmembrane proteins"/>
    <property type="match status" value="1"/>
</dbReference>
<keyword evidence="4 5" id="KW-0472">Membrane</keyword>
<dbReference type="PANTHER" id="PTHR24224:SF31">
    <property type="entry name" value="G-PROTEIN COUPLED RECEPTORS FAMILY 1 PROFILE DOMAIN-CONTAINING PROTEIN"/>
    <property type="match status" value="1"/>
</dbReference>
<reference evidence="7 8" key="1">
    <citation type="journal article" date="1998" name="Science">
        <title>Genome sequence of the nematode C. elegans: a platform for investigating biology.</title>
        <authorList>
            <consortium name="The C. elegans sequencing consortium"/>
            <person name="Sulson J.E."/>
            <person name="Waterston R."/>
        </authorList>
    </citation>
    <scope>NUCLEOTIDE SEQUENCE [LARGE SCALE GENOMIC DNA]</scope>
    <source>
        <strain evidence="7 8">Bristol N2</strain>
    </source>
</reference>
<dbReference type="CDD" id="cd00637">
    <property type="entry name" value="7tm_classA_rhodopsin-like"/>
    <property type="match status" value="1"/>
</dbReference>
<sequence length="326" mass="37902">MDYPPSWPIFLFYGISIPSLPLYIMVLICLIKLRFHSKTYQSTFYTILMQHSIADIGIMIFYTTNLGLRTKPGIREILYSNEHFVAATLYNSIYYTLYIRCTGIVFLSLHRFLVISAPTHRLTLMVQEAATWKIVAVYWIVPTLISLIVLKNTDVYYNSMEELEYVVPKDILSRNTLTAMLILSSMCLICVICYISLWITIRKHQNGSQNISRSFKREIYLAFQVLLLLCAFFVMYAYYLAVKYFSQAQNTEPVFYIRTFYPIANGILSYINPYCILILNREFLKQFKAMLKCQLLNKKCKRIAIVPSGILNHAFRASSSQISHNS</sequence>
<keyword evidence="7" id="KW-0675">Receptor</keyword>
<comment type="subcellular location">
    <subcellularLocation>
        <location evidence="1">Membrane</location>
    </subcellularLocation>
</comment>
<dbReference type="InterPro" id="IPR052665">
    <property type="entry name" value="Neuropeptide-GPCR"/>
</dbReference>
<dbReference type="AGR" id="WB:WBGene00005741"/>
<evidence type="ECO:0000256" key="3">
    <source>
        <dbReference type="ARBA" id="ARBA00022989"/>
    </source>
</evidence>
<dbReference type="PIR" id="T16851">
    <property type="entry name" value="T16851"/>
</dbReference>
<dbReference type="PANTHER" id="PTHR24224">
    <property type="entry name" value="CARDIOACCELERATORY PEPTIDE RECEPTOR-RELATED"/>
    <property type="match status" value="1"/>
</dbReference>
<dbReference type="RefSeq" id="NP_001360069.1">
    <property type="nucleotide sequence ID" value="NM_001372839.1"/>
</dbReference>
<dbReference type="KEGG" id="cel:CELE_T13A10.7"/>
<organism evidence="7 8">
    <name type="scientific">Caenorhabditis elegans</name>
    <dbReference type="NCBI Taxonomy" id="6239"/>
    <lineage>
        <taxon>Eukaryota</taxon>
        <taxon>Metazoa</taxon>
        <taxon>Ecdysozoa</taxon>
        <taxon>Nematoda</taxon>
        <taxon>Chromadorea</taxon>
        <taxon>Rhabditida</taxon>
        <taxon>Rhabditina</taxon>
        <taxon>Rhabditomorpha</taxon>
        <taxon>Rhabditoidea</taxon>
        <taxon>Rhabditidae</taxon>
        <taxon>Peloderinae</taxon>
        <taxon>Caenorhabditis</taxon>
    </lineage>
</organism>
<proteinExistence type="predicted"/>
<evidence type="ECO:0000313" key="8">
    <source>
        <dbReference type="Proteomes" id="UP000001940"/>
    </source>
</evidence>
<dbReference type="AlphaFoldDB" id="Q22445"/>
<feature type="transmembrane region" description="Helical" evidence="5">
    <location>
        <begin position="84"/>
        <end position="109"/>
    </location>
</feature>
<protein>
    <submittedName>
        <fullName evidence="7">G-protein coupled receptors family 1 profile domain-containing protein</fullName>
    </submittedName>
</protein>
<accession>Q22445</accession>
<dbReference type="PaxDb" id="6239-T13A10.7"/>